<keyword evidence="2" id="KW-0732">Signal</keyword>
<evidence type="ECO:0000313" key="4">
    <source>
        <dbReference type="Proteomes" id="UP001085076"/>
    </source>
</evidence>
<feature type="transmembrane region" description="Helical" evidence="1">
    <location>
        <begin position="236"/>
        <end position="263"/>
    </location>
</feature>
<evidence type="ECO:0000256" key="2">
    <source>
        <dbReference type="SAM" id="SignalP"/>
    </source>
</evidence>
<dbReference type="OrthoDB" id="1101105at2759"/>
<dbReference type="GO" id="GO:0016020">
    <property type="term" value="C:membrane"/>
    <property type="evidence" value="ECO:0007669"/>
    <property type="project" value="TreeGrafter"/>
</dbReference>
<evidence type="ECO:0000256" key="1">
    <source>
        <dbReference type="SAM" id="Phobius"/>
    </source>
</evidence>
<gene>
    <name evidence="3" type="ORF">J5N97_016421</name>
</gene>
<dbReference type="AlphaFoldDB" id="A0A9D5CJJ0"/>
<organism evidence="3 4">
    <name type="scientific">Dioscorea zingiberensis</name>
    <dbReference type="NCBI Taxonomy" id="325984"/>
    <lineage>
        <taxon>Eukaryota</taxon>
        <taxon>Viridiplantae</taxon>
        <taxon>Streptophyta</taxon>
        <taxon>Embryophyta</taxon>
        <taxon>Tracheophyta</taxon>
        <taxon>Spermatophyta</taxon>
        <taxon>Magnoliopsida</taxon>
        <taxon>Liliopsida</taxon>
        <taxon>Dioscoreales</taxon>
        <taxon>Dioscoreaceae</taxon>
        <taxon>Dioscorea</taxon>
    </lineage>
</organism>
<dbReference type="PANTHER" id="PTHR33512:SF1">
    <property type="entry name" value="PROTEIN, PUTATIVE (DUF1191)-RELATED"/>
    <property type="match status" value="1"/>
</dbReference>
<dbReference type="Proteomes" id="UP001085076">
    <property type="component" value="Miscellaneous, Linkage group lg04"/>
</dbReference>
<evidence type="ECO:0000313" key="3">
    <source>
        <dbReference type="EMBL" id="KAJ0974456.1"/>
    </source>
</evidence>
<keyword evidence="1" id="KW-0472">Membrane</keyword>
<dbReference type="InterPro" id="IPR010605">
    <property type="entry name" value="DUF1191"/>
</dbReference>
<feature type="chain" id="PRO_5038409464" evidence="2">
    <location>
        <begin position="22"/>
        <end position="314"/>
    </location>
</feature>
<comment type="caution">
    <text evidence="3">The sequence shown here is derived from an EMBL/GenBank/DDBJ whole genome shotgun (WGS) entry which is preliminary data.</text>
</comment>
<proteinExistence type="predicted"/>
<dbReference type="PANTHER" id="PTHR33512">
    <property type="entry name" value="PROTEIN, PUTATIVE (DUF1191)-RELATED"/>
    <property type="match status" value="1"/>
</dbReference>
<name>A0A9D5CJJ0_9LILI</name>
<reference evidence="3" key="2">
    <citation type="journal article" date="2022" name="Hortic Res">
        <title>The genome of Dioscorea zingiberensis sheds light on the biosynthesis, origin and evolution of the medicinally important diosgenin saponins.</title>
        <authorList>
            <person name="Li Y."/>
            <person name="Tan C."/>
            <person name="Li Z."/>
            <person name="Guo J."/>
            <person name="Li S."/>
            <person name="Chen X."/>
            <person name="Wang C."/>
            <person name="Dai X."/>
            <person name="Yang H."/>
            <person name="Song W."/>
            <person name="Hou L."/>
            <person name="Xu J."/>
            <person name="Tong Z."/>
            <person name="Xu A."/>
            <person name="Yuan X."/>
            <person name="Wang W."/>
            <person name="Yang Q."/>
            <person name="Chen L."/>
            <person name="Sun Z."/>
            <person name="Wang K."/>
            <person name="Pan B."/>
            <person name="Chen J."/>
            <person name="Bao Y."/>
            <person name="Liu F."/>
            <person name="Qi X."/>
            <person name="Gang D.R."/>
            <person name="Wen J."/>
            <person name="Li J."/>
        </authorList>
    </citation>
    <scope>NUCLEOTIDE SEQUENCE</scope>
    <source>
        <strain evidence="3">Dzin_1.0</strain>
    </source>
</reference>
<dbReference type="Pfam" id="PF06697">
    <property type="entry name" value="DUF1191"/>
    <property type="match status" value="1"/>
</dbReference>
<reference evidence="3" key="1">
    <citation type="submission" date="2021-03" db="EMBL/GenBank/DDBJ databases">
        <authorList>
            <person name="Li Z."/>
            <person name="Yang C."/>
        </authorList>
    </citation>
    <scope>NUCLEOTIDE SEQUENCE</scope>
    <source>
        <strain evidence="3">Dzin_1.0</strain>
        <tissue evidence="3">Leaf</tissue>
    </source>
</reference>
<protein>
    <submittedName>
        <fullName evidence="3">Uncharacterized protein</fullName>
    </submittedName>
</protein>
<feature type="signal peptide" evidence="2">
    <location>
        <begin position="1"/>
        <end position="21"/>
    </location>
</feature>
<keyword evidence="4" id="KW-1185">Reference proteome</keyword>
<dbReference type="EMBL" id="JAGGNH010000004">
    <property type="protein sequence ID" value="KAJ0974456.1"/>
    <property type="molecule type" value="Genomic_DNA"/>
</dbReference>
<sequence>MAPCNKTLVLLITILIASTSSDISVSSQLEAKDPQAIDRIIRDFVFRSFTHHRRTAVLYTVPMPPSLSSVTALTIRYRTGSIWKHGAKIKEFWIEPGAVLHPHSKRIIAIHQNFGNLSSTYFTHMNVHGYQLVSPVLGLLIYNASKIIKPTSNQSLVEMMITDRPIRIDFSSVMDMESHGRQALCVLLGLDGKVSLLNKVSHNVCVAWRQGHYALVIPKSEMKDGSNGDGMGLSRWRLVMVSSATAVFAAVLMVLIIVAIVSVRKRQHRMTEMERRAYEDEALQISMVDHVRAPTATVSRTSPVIETDCEPPLH</sequence>
<keyword evidence="1" id="KW-0812">Transmembrane</keyword>
<accession>A0A9D5CJJ0</accession>
<keyword evidence="1" id="KW-1133">Transmembrane helix</keyword>